<dbReference type="EMBL" id="JACJUD010000001">
    <property type="protein sequence ID" value="MBB2494333.1"/>
    <property type="molecule type" value="Genomic_DNA"/>
</dbReference>
<proteinExistence type="predicted"/>
<accession>A0A7W4LJI0</accession>
<sequence length="139" mass="15484">MRHLLLLLSLFGLVACASPLPKPDAQKAWVDVQGTPSALLMAHTLDGLDLRDGRFFQVPPGKHELVARLQFEVGYLGGGDLGGGPKQITCYLRVRYDNFVAGQRYRLEGRPQLMKAQGWLYDDQRNILARATVQRCGSF</sequence>
<reference evidence="2 3" key="1">
    <citation type="submission" date="2020-08" db="EMBL/GenBank/DDBJ databases">
        <authorList>
            <person name="Kim C.M."/>
        </authorList>
    </citation>
    <scope>NUCLEOTIDE SEQUENCE [LARGE SCALE GENOMIC DNA]</scope>
    <source>
        <strain evidence="2 3">UL070</strain>
    </source>
</reference>
<evidence type="ECO:0000256" key="1">
    <source>
        <dbReference type="SAM" id="SignalP"/>
    </source>
</evidence>
<gene>
    <name evidence="2" type="ORF">H3H51_04820</name>
</gene>
<dbReference type="PROSITE" id="PS51257">
    <property type="entry name" value="PROKAR_LIPOPROTEIN"/>
    <property type="match status" value="1"/>
</dbReference>
<evidence type="ECO:0000313" key="3">
    <source>
        <dbReference type="Proteomes" id="UP000542720"/>
    </source>
</evidence>
<evidence type="ECO:0008006" key="4">
    <source>
        <dbReference type="Google" id="ProtNLM"/>
    </source>
</evidence>
<organism evidence="2 3">
    <name type="scientific">Aquipseudomonas ullengensis</name>
    <dbReference type="NCBI Taxonomy" id="2759166"/>
    <lineage>
        <taxon>Bacteria</taxon>
        <taxon>Pseudomonadati</taxon>
        <taxon>Pseudomonadota</taxon>
        <taxon>Gammaproteobacteria</taxon>
        <taxon>Pseudomonadales</taxon>
        <taxon>Pseudomonadaceae</taxon>
        <taxon>Aquipseudomonas</taxon>
    </lineage>
</organism>
<dbReference type="AlphaFoldDB" id="A0A7W4LJI0"/>
<feature type="signal peptide" evidence="1">
    <location>
        <begin position="1"/>
        <end position="17"/>
    </location>
</feature>
<keyword evidence="3" id="KW-1185">Reference proteome</keyword>
<feature type="chain" id="PRO_5031065408" description="Lipoprotein" evidence="1">
    <location>
        <begin position="18"/>
        <end position="139"/>
    </location>
</feature>
<dbReference type="RefSeq" id="WP_183087867.1">
    <property type="nucleotide sequence ID" value="NZ_JACJUD010000001.1"/>
</dbReference>
<keyword evidence="1" id="KW-0732">Signal</keyword>
<dbReference type="Proteomes" id="UP000542720">
    <property type="component" value="Unassembled WGS sequence"/>
</dbReference>
<name>A0A7W4LJI0_9GAMM</name>
<protein>
    <recommendedName>
        <fullName evidence="4">Lipoprotein</fullName>
    </recommendedName>
</protein>
<comment type="caution">
    <text evidence="2">The sequence shown here is derived from an EMBL/GenBank/DDBJ whole genome shotgun (WGS) entry which is preliminary data.</text>
</comment>
<evidence type="ECO:0000313" key="2">
    <source>
        <dbReference type="EMBL" id="MBB2494333.1"/>
    </source>
</evidence>